<keyword evidence="3" id="KW-0804">Transcription</keyword>
<dbReference type="SUPFAM" id="SSF48008">
    <property type="entry name" value="GntR ligand-binding domain-like"/>
    <property type="match status" value="1"/>
</dbReference>
<dbReference type="Pfam" id="PF07729">
    <property type="entry name" value="FCD"/>
    <property type="match status" value="1"/>
</dbReference>
<evidence type="ECO:0000313" key="6">
    <source>
        <dbReference type="Proteomes" id="UP001279660"/>
    </source>
</evidence>
<proteinExistence type="predicted"/>
<keyword evidence="1" id="KW-0805">Transcription regulation</keyword>
<dbReference type="InterPro" id="IPR036388">
    <property type="entry name" value="WH-like_DNA-bd_sf"/>
</dbReference>
<evidence type="ECO:0000256" key="2">
    <source>
        <dbReference type="ARBA" id="ARBA00023125"/>
    </source>
</evidence>
<accession>A0ABU4PKE1</accession>
<dbReference type="Pfam" id="PF00392">
    <property type="entry name" value="GntR"/>
    <property type="match status" value="1"/>
</dbReference>
<reference evidence="5 6" key="1">
    <citation type="submission" date="2023-11" db="EMBL/GenBank/DDBJ databases">
        <title>MicrobeMod: A computational toolkit for identifying prokaryotic methylation and restriction-modification with nanopore sequencing.</title>
        <authorList>
            <person name="Crits-Christoph A."/>
            <person name="Kang S.C."/>
            <person name="Lee H."/>
            <person name="Ostrov N."/>
        </authorList>
    </citation>
    <scope>NUCLEOTIDE SEQUENCE [LARGE SCALE GENOMIC DNA]</scope>
    <source>
        <strain evidence="5 6">ATCC 14820</strain>
    </source>
</reference>
<dbReference type="InterPro" id="IPR000524">
    <property type="entry name" value="Tscrpt_reg_HTH_GntR"/>
</dbReference>
<feature type="domain" description="HTH gntR-type" evidence="4">
    <location>
        <begin position="4"/>
        <end position="72"/>
    </location>
</feature>
<comment type="caution">
    <text evidence="5">The sequence shown here is derived from an EMBL/GenBank/DDBJ whole genome shotgun (WGS) entry which is preliminary data.</text>
</comment>
<dbReference type="PRINTS" id="PR00035">
    <property type="entry name" value="HTHGNTR"/>
</dbReference>
<dbReference type="SMART" id="SM00895">
    <property type="entry name" value="FCD"/>
    <property type="match status" value="1"/>
</dbReference>
<name>A0ABU4PKE1_9SPHN</name>
<protein>
    <submittedName>
        <fullName evidence="5">FadR/GntR family transcriptional regulator</fullName>
    </submittedName>
</protein>
<dbReference type="PROSITE" id="PS50949">
    <property type="entry name" value="HTH_GNTR"/>
    <property type="match status" value="1"/>
</dbReference>
<sequence>MKTVRLYAEIARQIGGQILADQYPMGTRLPSERELSEAFNVSRPTIREALIALEVDGLVDIRMGSGVYVSAKTPRGGKFSAIGVGPFELLEARRAIEGEACAIAATRVDANDIKQLRTLFDNLVAAGEDVAKAEAFDHQFHISIARATRNSAISGAVEALWQARLRSPQEKALSQKAHRAGVGPRIDEHFAIFEALAARDPDLARAAMRTHLDKVLAALIQATEVQELAELDATLTARRQRFGLA</sequence>
<evidence type="ECO:0000256" key="3">
    <source>
        <dbReference type="ARBA" id="ARBA00023163"/>
    </source>
</evidence>
<dbReference type="InterPro" id="IPR011711">
    <property type="entry name" value="GntR_C"/>
</dbReference>
<dbReference type="Proteomes" id="UP001279660">
    <property type="component" value="Unassembled WGS sequence"/>
</dbReference>
<dbReference type="SMART" id="SM00345">
    <property type="entry name" value="HTH_GNTR"/>
    <property type="match status" value="1"/>
</dbReference>
<dbReference type="PANTHER" id="PTHR43537">
    <property type="entry name" value="TRANSCRIPTIONAL REGULATOR, GNTR FAMILY"/>
    <property type="match status" value="1"/>
</dbReference>
<dbReference type="Gene3D" id="1.10.10.10">
    <property type="entry name" value="Winged helix-like DNA-binding domain superfamily/Winged helix DNA-binding domain"/>
    <property type="match status" value="1"/>
</dbReference>
<keyword evidence="6" id="KW-1185">Reference proteome</keyword>
<dbReference type="InterPro" id="IPR036390">
    <property type="entry name" value="WH_DNA-bd_sf"/>
</dbReference>
<dbReference type="RefSeq" id="WP_010404897.1">
    <property type="nucleotide sequence ID" value="NZ_JAWXXV010000001.1"/>
</dbReference>
<evidence type="ECO:0000259" key="4">
    <source>
        <dbReference type="PROSITE" id="PS50949"/>
    </source>
</evidence>
<dbReference type="PANTHER" id="PTHR43537:SF5">
    <property type="entry name" value="UXU OPERON TRANSCRIPTIONAL REGULATOR"/>
    <property type="match status" value="1"/>
</dbReference>
<dbReference type="Gene3D" id="1.20.120.530">
    <property type="entry name" value="GntR ligand-binding domain-like"/>
    <property type="match status" value="1"/>
</dbReference>
<dbReference type="InterPro" id="IPR008920">
    <property type="entry name" value="TF_FadR/GntR_C"/>
</dbReference>
<dbReference type="CDD" id="cd07377">
    <property type="entry name" value="WHTH_GntR"/>
    <property type="match status" value="1"/>
</dbReference>
<gene>
    <name evidence="5" type="ORF">SIL82_04680</name>
</gene>
<dbReference type="SUPFAM" id="SSF46785">
    <property type="entry name" value="Winged helix' DNA-binding domain"/>
    <property type="match status" value="1"/>
</dbReference>
<keyword evidence="2" id="KW-0238">DNA-binding</keyword>
<organism evidence="5 6">
    <name type="scientific">Sphingomonas echinoides</name>
    <dbReference type="NCBI Taxonomy" id="59803"/>
    <lineage>
        <taxon>Bacteria</taxon>
        <taxon>Pseudomonadati</taxon>
        <taxon>Pseudomonadota</taxon>
        <taxon>Alphaproteobacteria</taxon>
        <taxon>Sphingomonadales</taxon>
        <taxon>Sphingomonadaceae</taxon>
        <taxon>Sphingomonas</taxon>
    </lineage>
</organism>
<dbReference type="EMBL" id="JAWXXV010000001">
    <property type="protein sequence ID" value="MDX5983547.1"/>
    <property type="molecule type" value="Genomic_DNA"/>
</dbReference>
<evidence type="ECO:0000313" key="5">
    <source>
        <dbReference type="EMBL" id="MDX5983547.1"/>
    </source>
</evidence>
<evidence type="ECO:0000256" key="1">
    <source>
        <dbReference type="ARBA" id="ARBA00023015"/>
    </source>
</evidence>